<dbReference type="Proteomes" id="UP000823865">
    <property type="component" value="Unassembled WGS sequence"/>
</dbReference>
<dbReference type="EMBL" id="JAHLFU010000100">
    <property type="protein sequence ID" value="MBU3853197.1"/>
    <property type="molecule type" value="Genomic_DNA"/>
</dbReference>
<evidence type="ECO:0000313" key="8">
    <source>
        <dbReference type="EMBL" id="MBU3853197.1"/>
    </source>
</evidence>
<dbReference type="GO" id="GO:0016301">
    <property type="term" value="F:kinase activity"/>
    <property type="evidence" value="ECO:0007669"/>
    <property type="project" value="UniProtKB-KW"/>
</dbReference>
<comment type="caution">
    <text evidence="8">The sequence shown here is derived from an EMBL/GenBank/DDBJ whole genome shotgun (WGS) entry which is preliminary data.</text>
</comment>
<evidence type="ECO:0000256" key="2">
    <source>
        <dbReference type="ARBA" id="ARBA00022741"/>
    </source>
</evidence>
<dbReference type="SMART" id="SM00387">
    <property type="entry name" value="HATPase_c"/>
    <property type="match status" value="1"/>
</dbReference>
<dbReference type="SUPFAM" id="SSF55874">
    <property type="entry name" value="ATPase domain of HSP90 chaperone/DNA topoisomerase II/histidine kinase"/>
    <property type="match status" value="1"/>
</dbReference>
<dbReference type="InterPro" id="IPR005467">
    <property type="entry name" value="His_kinase_dom"/>
</dbReference>
<keyword evidence="1" id="KW-0808">Transferase</keyword>
<dbReference type="PANTHER" id="PTHR43065">
    <property type="entry name" value="SENSOR HISTIDINE KINASE"/>
    <property type="match status" value="1"/>
</dbReference>
<dbReference type="GO" id="GO:0005524">
    <property type="term" value="F:ATP binding"/>
    <property type="evidence" value="ECO:0007669"/>
    <property type="project" value="UniProtKB-KW"/>
</dbReference>
<evidence type="ECO:0000256" key="6">
    <source>
        <dbReference type="SAM" id="Phobius"/>
    </source>
</evidence>
<dbReference type="PROSITE" id="PS50109">
    <property type="entry name" value="HIS_KIN"/>
    <property type="match status" value="1"/>
</dbReference>
<keyword evidence="3 8" id="KW-0418">Kinase</keyword>
<dbReference type="GO" id="GO:0000160">
    <property type="term" value="P:phosphorelay signal transduction system"/>
    <property type="evidence" value="ECO:0007669"/>
    <property type="project" value="UniProtKB-KW"/>
</dbReference>
<evidence type="ECO:0000256" key="1">
    <source>
        <dbReference type="ARBA" id="ARBA00022679"/>
    </source>
</evidence>
<reference evidence="8" key="2">
    <citation type="submission" date="2021-04" db="EMBL/GenBank/DDBJ databases">
        <authorList>
            <person name="Gilroy R."/>
        </authorList>
    </citation>
    <scope>NUCLEOTIDE SEQUENCE</scope>
    <source>
        <strain evidence="8">G3-2149</strain>
    </source>
</reference>
<reference evidence="8" key="1">
    <citation type="journal article" date="2021" name="PeerJ">
        <title>Extensive microbial diversity within the chicken gut microbiome revealed by metagenomics and culture.</title>
        <authorList>
            <person name="Gilroy R."/>
            <person name="Ravi A."/>
            <person name="Getino M."/>
            <person name="Pursley I."/>
            <person name="Horton D.L."/>
            <person name="Alikhan N.F."/>
            <person name="Baker D."/>
            <person name="Gharbi K."/>
            <person name="Hall N."/>
            <person name="Watson M."/>
            <person name="Adriaenssens E.M."/>
            <person name="Foster-Nyarko E."/>
            <person name="Jarju S."/>
            <person name="Secka A."/>
            <person name="Antonio M."/>
            <person name="Oren A."/>
            <person name="Chaudhuri R.R."/>
            <person name="La Ragione R."/>
            <person name="Hildebrand F."/>
            <person name="Pallen M.J."/>
        </authorList>
    </citation>
    <scope>NUCLEOTIDE SEQUENCE</scope>
    <source>
        <strain evidence="8">G3-2149</strain>
    </source>
</reference>
<evidence type="ECO:0000313" key="9">
    <source>
        <dbReference type="Proteomes" id="UP000823865"/>
    </source>
</evidence>
<protein>
    <submittedName>
        <fullName evidence="8">HAMP domain-containing histidine kinase</fullName>
    </submittedName>
</protein>
<dbReference type="AlphaFoldDB" id="A0A9E2L5A8"/>
<accession>A0A9E2L5A8</accession>
<evidence type="ECO:0000256" key="5">
    <source>
        <dbReference type="ARBA" id="ARBA00023012"/>
    </source>
</evidence>
<keyword evidence="6" id="KW-1133">Transmembrane helix</keyword>
<name>A0A9E2L5A8_9BACT</name>
<proteinExistence type="predicted"/>
<evidence type="ECO:0000259" key="7">
    <source>
        <dbReference type="PROSITE" id="PS50109"/>
    </source>
</evidence>
<feature type="domain" description="Histidine kinase" evidence="7">
    <location>
        <begin position="87"/>
        <end position="278"/>
    </location>
</feature>
<dbReference type="Pfam" id="PF02518">
    <property type="entry name" value="HATPase_c"/>
    <property type="match status" value="1"/>
</dbReference>
<gene>
    <name evidence="8" type="ORF">H9789_05165</name>
</gene>
<sequence>MIYGVVIVGIVVLWAGIWFYRHQKLLEERAFLLREAVRNRDFAHRLPVKGLFFGERALQRTVNDLSEDISRLLAQNEVESWQRLTRVLTHEIMNATAPISSISQAYLNHPKIKGSFYEEGIRAIYETSCGLSAFVDSYRKLTSLQEPNLEEVVLCPFVESIRALYPDLEWHLNIDPSVILSLDENMWRQVLINLVKNALEAGATKMDIRWRDGLYVSNNGLPIPADVACEIFVPFFTTKKTGSGIGLSLSRQLMVRQGYMLTLTERPVSGYTVTFMIR</sequence>
<evidence type="ECO:0000256" key="3">
    <source>
        <dbReference type="ARBA" id="ARBA00022777"/>
    </source>
</evidence>
<dbReference type="InterPro" id="IPR036890">
    <property type="entry name" value="HATPase_C_sf"/>
</dbReference>
<keyword evidence="6" id="KW-0812">Transmembrane</keyword>
<dbReference type="InterPro" id="IPR003594">
    <property type="entry name" value="HATPase_dom"/>
</dbReference>
<dbReference type="PANTHER" id="PTHR43065:SF46">
    <property type="entry name" value="C4-DICARBOXYLATE TRANSPORT SENSOR PROTEIN DCTB"/>
    <property type="match status" value="1"/>
</dbReference>
<keyword evidence="6" id="KW-0472">Membrane</keyword>
<feature type="transmembrane region" description="Helical" evidence="6">
    <location>
        <begin position="6"/>
        <end position="21"/>
    </location>
</feature>
<keyword evidence="5" id="KW-0902">Two-component regulatory system</keyword>
<keyword evidence="2" id="KW-0547">Nucleotide-binding</keyword>
<organism evidence="8 9">
    <name type="scientific">Candidatus Paraprevotella stercoravium</name>
    <dbReference type="NCBI Taxonomy" id="2838725"/>
    <lineage>
        <taxon>Bacteria</taxon>
        <taxon>Pseudomonadati</taxon>
        <taxon>Bacteroidota</taxon>
        <taxon>Bacteroidia</taxon>
        <taxon>Bacteroidales</taxon>
        <taxon>Prevotellaceae</taxon>
        <taxon>Paraprevotella</taxon>
    </lineage>
</organism>
<keyword evidence="4" id="KW-0067">ATP-binding</keyword>
<evidence type="ECO:0000256" key="4">
    <source>
        <dbReference type="ARBA" id="ARBA00022840"/>
    </source>
</evidence>
<dbReference type="Gene3D" id="3.30.565.10">
    <property type="entry name" value="Histidine kinase-like ATPase, C-terminal domain"/>
    <property type="match status" value="1"/>
</dbReference>